<feature type="domain" description="Tr-type G" evidence="9">
    <location>
        <begin position="128"/>
        <end position="370"/>
    </location>
</feature>
<keyword evidence="7" id="KW-0342">GTP-binding</keyword>
<dbReference type="SUPFAM" id="SSF52540">
    <property type="entry name" value="P-loop containing nucleoside triphosphate hydrolases"/>
    <property type="match status" value="1"/>
</dbReference>
<feature type="compositionally biased region" description="Low complexity" evidence="8">
    <location>
        <begin position="177"/>
        <end position="208"/>
    </location>
</feature>
<dbReference type="GO" id="GO:0003924">
    <property type="term" value="F:GTPase activity"/>
    <property type="evidence" value="ECO:0007669"/>
    <property type="project" value="InterPro"/>
</dbReference>
<comment type="subcellular location">
    <subcellularLocation>
        <location evidence="1">Plastid</location>
        <location evidence="1">Chloroplast</location>
    </subcellularLocation>
</comment>
<sequence>MATRVLRTVRHPAACSTSLISNAARRRPTRRFPEIVRSGSDLRRASTQPHRPGIVRRRASSARPPFPFASYRRGELLTSRLAPISRWRSASAANGPGNGGGGEAEAPPHSRPASILDDMDLLERIPLEDVRNFCFIAHVDHGKSSLASRVLELMGNLGRDAQDTAVRAAERNAGGYDASDGAAEGGEAATASGPAVVAASPSTSSSSPPGGGGGSPKEQIELLDTLAVEKERGITVKSTAASMLYRHPSAIGPTGVLLLNMVDTPGHADFGTEVTRGLLSVSGAVLLFDAAQGVQAQTLSVHDKARSMGVKILPALTKVDLPAARPLDVALAVSDLFGFDPDGVNLTSARSRIGVAEVLDAVCENVPPPEPLDDDDGTTLRAKVVDSWFEPLRGVICLVQILSGTIKEGDRVSVVEPPSPAKSSSLSSSSDGGEKEDGKPRAAHGKEHYSVQDVGLVLPGRHRTGKLSRGQMGYVIAGLRDPRQARAGTVLVMNKDLPRVPEMHIPAVKSGAPSEKSVLYASVHPMEGEGFDELSSAVDRLALNDTGLEVHRTSGSSNSSADGGPFLGPGLRVGFQGLLHVEVFRQRLSDEFGLDALVTPPKVPYEISYLTSKGHKRAAGLPEVEIVEDLAKWPQFGVRFKVREPAVNVRIMAPVDRAGDVMELIQKKRGTGMETRPVDEHTWLFSARMPWGEVVTDFHDELKNATAGYASFDTSEADPPLQESNLTKVDIVLNGDLVDPLSFVCHRDVAQAQARGVVKKLRDVLPRQQFVIVVQAKADGRVVASERVRAFRKDVLAIGGGKTVGGGDISRKKKLLAKQKKGKMRQQSSGKVTLSQAAFNSVISRT</sequence>
<feature type="region of interest" description="Disordered" evidence="8">
    <location>
        <begin position="412"/>
        <end position="449"/>
    </location>
</feature>
<comment type="similarity">
    <text evidence="2">Belongs to the TRAFAC class translation factor GTPase superfamily. Classic translation factor GTPase family. LepA subfamily.</text>
</comment>
<evidence type="ECO:0000256" key="7">
    <source>
        <dbReference type="ARBA" id="ARBA00023134"/>
    </source>
</evidence>
<reference evidence="10" key="1">
    <citation type="submission" date="2021-01" db="EMBL/GenBank/DDBJ databases">
        <authorList>
            <person name="Corre E."/>
            <person name="Pelletier E."/>
            <person name="Niang G."/>
            <person name="Scheremetjew M."/>
            <person name="Finn R."/>
            <person name="Kale V."/>
            <person name="Holt S."/>
            <person name="Cochrane G."/>
            <person name="Meng A."/>
            <person name="Brown T."/>
            <person name="Cohen L."/>
        </authorList>
    </citation>
    <scope>NUCLEOTIDE SEQUENCE</scope>
    <source>
        <strain evidence="10">Isolate 1302-5</strain>
    </source>
</reference>
<dbReference type="Gene3D" id="3.40.50.300">
    <property type="entry name" value="P-loop containing nucleotide triphosphate hydrolases"/>
    <property type="match status" value="1"/>
</dbReference>
<name>A0A7S4N242_9STRA</name>
<dbReference type="InterPro" id="IPR000795">
    <property type="entry name" value="T_Tr_GTP-bd_dom"/>
</dbReference>
<dbReference type="Gene3D" id="2.40.30.10">
    <property type="entry name" value="Translation factors"/>
    <property type="match status" value="1"/>
</dbReference>
<dbReference type="FunFam" id="3.30.70.2570:FF:000001">
    <property type="entry name" value="Translation factor GUF1, mitochondrial"/>
    <property type="match status" value="1"/>
</dbReference>
<keyword evidence="4" id="KW-0472">Membrane</keyword>
<evidence type="ECO:0000256" key="1">
    <source>
        <dbReference type="ARBA" id="ARBA00004229"/>
    </source>
</evidence>
<organism evidence="10">
    <name type="scientific">Odontella aurita</name>
    <dbReference type="NCBI Taxonomy" id="265563"/>
    <lineage>
        <taxon>Eukaryota</taxon>
        <taxon>Sar</taxon>
        <taxon>Stramenopiles</taxon>
        <taxon>Ochrophyta</taxon>
        <taxon>Bacillariophyta</taxon>
        <taxon>Mediophyceae</taxon>
        <taxon>Biddulphiophycidae</taxon>
        <taxon>Eupodiscales</taxon>
        <taxon>Odontellaceae</taxon>
        <taxon>Odontella</taxon>
    </lineage>
</organism>
<feature type="region of interest" description="Disordered" evidence="8">
    <location>
        <begin position="37"/>
        <end position="60"/>
    </location>
</feature>
<dbReference type="Gene3D" id="3.30.70.870">
    <property type="entry name" value="Elongation Factor G (Translational Gtpase), domain 3"/>
    <property type="match status" value="1"/>
</dbReference>
<dbReference type="InterPro" id="IPR009000">
    <property type="entry name" value="Transl_B-barrel_sf"/>
</dbReference>
<dbReference type="PROSITE" id="PS51722">
    <property type="entry name" value="G_TR_2"/>
    <property type="match status" value="1"/>
</dbReference>
<feature type="region of interest" description="Disordered" evidence="8">
    <location>
        <begin position="177"/>
        <end position="218"/>
    </location>
</feature>
<dbReference type="PANTHER" id="PTHR43512">
    <property type="entry name" value="TRANSLATION FACTOR GUF1-RELATED"/>
    <property type="match status" value="1"/>
</dbReference>
<dbReference type="PROSITE" id="PS00301">
    <property type="entry name" value="G_TR_1"/>
    <property type="match status" value="1"/>
</dbReference>
<dbReference type="GO" id="GO:0097177">
    <property type="term" value="F:mitochondrial ribosome binding"/>
    <property type="evidence" value="ECO:0007669"/>
    <property type="project" value="TreeGrafter"/>
</dbReference>
<evidence type="ECO:0000313" key="10">
    <source>
        <dbReference type="EMBL" id="CAE2260225.1"/>
    </source>
</evidence>
<dbReference type="PANTHER" id="PTHR43512:SF7">
    <property type="entry name" value="TRANSLATION FACTOR GUF1, MITOCHONDRIAL"/>
    <property type="match status" value="1"/>
</dbReference>
<evidence type="ECO:0000256" key="8">
    <source>
        <dbReference type="SAM" id="MobiDB-lite"/>
    </source>
</evidence>
<feature type="region of interest" description="Disordered" evidence="8">
    <location>
        <begin position="89"/>
        <end position="114"/>
    </location>
</feature>
<evidence type="ECO:0000256" key="2">
    <source>
        <dbReference type="ARBA" id="ARBA00005454"/>
    </source>
</evidence>
<proteinExistence type="inferred from homology"/>
<feature type="compositionally biased region" description="Low complexity" evidence="8">
    <location>
        <begin position="421"/>
        <end position="431"/>
    </location>
</feature>
<dbReference type="InterPro" id="IPR038363">
    <property type="entry name" value="LepA_C_sf"/>
</dbReference>
<dbReference type="EMBL" id="HBKQ01038175">
    <property type="protein sequence ID" value="CAE2260225.1"/>
    <property type="molecule type" value="Transcribed_RNA"/>
</dbReference>
<accession>A0A7S4N242</accession>
<dbReference type="InterPro" id="IPR035647">
    <property type="entry name" value="EFG_III/V"/>
</dbReference>
<dbReference type="InterPro" id="IPR027417">
    <property type="entry name" value="P-loop_NTPase"/>
</dbReference>
<keyword evidence="5" id="KW-0378">Hydrolase</keyword>
<evidence type="ECO:0000256" key="5">
    <source>
        <dbReference type="ARBA" id="ARBA00022801"/>
    </source>
</evidence>
<evidence type="ECO:0000256" key="3">
    <source>
        <dbReference type="ARBA" id="ARBA00022741"/>
    </source>
</evidence>
<evidence type="ECO:0000259" key="9">
    <source>
        <dbReference type="PROSITE" id="PS51722"/>
    </source>
</evidence>
<evidence type="ECO:0000256" key="4">
    <source>
        <dbReference type="ARBA" id="ARBA00022792"/>
    </source>
</evidence>
<keyword evidence="3" id="KW-0547">Nucleotide-binding</keyword>
<gene>
    <name evidence="10" type="ORF">OAUR00152_LOCUS26359</name>
</gene>
<dbReference type="AlphaFoldDB" id="A0A7S4N242"/>
<feature type="compositionally biased region" description="Basic and acidic residues" evidence="8">
    <location>
        <begin position="432"/>
        <end position="449"/>
    </location>
</feature>
<dbReference type="SUPFAM" id="SSF50447">
    <property type="entry name" value="Translation proteins"/>
    <property type="match status" value="1"/>
</dbReference>
<dbReference type="GO" id="GO:0005525">
    <property type="term" value="F:GTP binding"/>
    <property type="evidence" value="ECO:0007669"/>
    <property type="project" value="UniProtKB-KW"/>
</dbReference>
<keyword evidence="6" id="KW-0496">Mitochondrion</keyword>
<dbReference type="Pfam" id="PF00009">
    <property type="entry name" value="GTP_EFTU"/>
    <property type="match status" value="1"/>
</dbReference>
<dbReference type="InterPro" id="IPR013842">
    <property type="entry name" value="LepA_CTD"/>
</dbReference>
<dbReference type="Pfam" id="PF00679">
    <property type="entry name" value="EFG_C"/>
    <property type="match status" value="1"/>
</dbReference>
<dbReference type="InterPro" id="IPR000640">
    <property type="entry name" value="EFG_V-like"/>
</dbReference>
<dbReference type="GO" id="GO:0045727">
    <property type="term" value="P:positive regulation of translation"/>
    <property type="evidence" value="ECO:0007669"/>
    <property type="project" value="TreeGrafter"/>
</dbReference>
<dbReference type="GO" id="GO:0005739">
    <property type="term" value="C:mitochondrion"/>
    <property type="evidence" value="ECO:0007669"/>
    <property type="project" value="TreeGrafter"/>
</dbReference>
<dbReference type="GO" id="GO:0009507">
    <property type="term" value="C:chloroplast"/>
    <property type="evidence" value="ECO:0007669"/>
    <property type="project" value="UniProtKB-SubCell"/>
</dbReference>
<protein>
    <recommendedName>
        <fullName evidence="9">Tr-type G domain-containing protein</fullName>
    </recommendedName>
</protein>
<dbReference type="InterPro" id="IPR006297">
    <property type="entry name" value="EF-4"/>
</dbReference>
<dbReference type="Pfam" id="PF06421">
    <property type="entry name" value="LepA_C"/>
    <property type="match status" value="1"/>
</dbReference>
<keyword evidence="4" id="KW-0999">Mitochondrion inner membrane</keyword>
<dbReference type="InterPro" id="IPR031157">
    <property type="entry name" value="G_TR_CS"/>
</dbReference>
<dbReference type="SUPFAM" id="SSF54980">
    <property type="entry name" value="EF-G C-terminal domain-like"/>
    <property type="match status" value="2"/>
</dbReference>
<dbReference type="Gene3D" id="3.30.70.240">
    <property type="match status" value="1"/>
</dbReference>
<evidence type="ECO:0000256" key="6">
    <source>
        <dbReference type="ARBA" id="ARBA00023128"/>
    </source>
</evidence>
<dbReference type="Gene3D" id="3.30.70.2570">
    <property type="entry name" value="Elongation factor 4, C-terminal domain"/>
    <property type="match status" value="1"/>
</dbReference>